<evidence type="ECO:0000313" key="1">
    <source>
        <dbReference type="EMBL" id="KZT03738.1"/>
    </source>
</evidence>
<dbReference type="AlphaFoldDB" id="A0A165CYC3"/>
<dbReference type="RefSeq" id="XP_040761478.1">
    <property type="nucleotide sequence ID" value="XM_040909505.1"/>
</dbReference>
<dbReference type="GeneID" id="63826534"/>
<proteinExistence type="predicted"/>
<keyword evidence="2" id="KW-1185">Reference proteome</keyword>
<evidence type="ECO:0000313" key="2">
    <source>
        <dbReference type="Proteomes" id="UP000076871"/>
    </source>
</evidence>
<dbReference type="OrthoDB" id="5983317at2759"/>
<dbReference type="EMBL" id="KV427641">
    <property type="protein sequence ID" value="KZT03738.1"/>
    <property type="molecule type" value="Genomic_DNA"/>
</dbReference>
<sequence length="273" mass="30314">MNSPQDRQNFVRSVKLAIPPTPQDRKDFVCSVELAIPPTPPSAEGSAVVAAQADDEETASVVDSSAISFVGNLSAQQKSDVINSTLFAQWAANSQFNRNKEPTKWYDVYTSTLEKVGWTVQAMSFMELPNASTYGTVDKAVLRVMETFLTPALVEPFRAMIEALDKPDAERAYSIFKKRSWEQTMADFQSGVCILGNGNNVKWRIACYDYQASGFDGNVLFFKFGSSSVTFQYNTQDMVLDEKKYSTVRQDIVESLGANAKDYVMNVPLSPPQ</sequence>
<organism evidence="1 2">
    <name type="scientific">Laetiporus sulphureus 93-53</name>
    <dbReference type="NCBI Taxonomy" id="1314785"/>
    <lineage>
        <taxon>Eukaryota</taxon>
        <taxon>Fungi</taxon>
        <taxon>Dikarya</taxon>
        <taxon>Basidiomycota</taxon>
        <taxon>Agaricomycotina</taxon>
        <taxon>Agaricomycetes</taxon>
        <taxon>Polyporales</taxon>
        <taxon>Laetiporus</taxon>
    </lineage>
</organism>
<dbReference type="InParanoid" id="A0A165CYC3"/>
<accession>A0A165CYC3</accession>
<name>A0A165CYC3_9APHY</name>
<reference evidence="1 2" key="1">
    <citation type="journal article" date="2016" name="Mol. Biol. Evol.">
        <title>Comparative Genomics of Early-Diverging Mushroom-Forming Fungi Provides Insights into the Origins of Lignocellulose Decay Capabilities.</title>
        <authorList>
            <person name="Nagy L.G."/>
            <person name="Riley R."/>
            <person name="Tritt A."/>
            <person name="Adam C."/>
            <person name="Daum C."/>
            <person name="Floudas D."/>
            <person name="Sun H."/>
            <person name="Yadav J.S."/>
            <person name="Pangilinan J."/>
            <person name="Larsson K.H."/>
            <person name="Matsuura K."/>
            <person name="Barry K."/>
            <person name="Labutti K."/>
            <person name="Kuo R."/>
            <person name="Ohm R.A."/>
            <person name="Bhattacharya S.S."/>
            <person name="Shirouzu T."/>
            <person name="Yoshinaga Y."/>
            <person name="Martin F.M."/>
            <person name="Grigoriev I.V."/>
            <person name="Hibbett D.S."/>
        </authorList>
    </citation>
    <scope>NUCLEOTIDE SEQUENCE [LARGE SCALE GENOMIC DNA]</scope>
    <source>
        <strain evidence="1 2">93-53</strain>
    </source>
</reference>
<protein>
    <submittedName>
        <fullName evidence="1">Uncharacterized protein</fullName>
    </submittedName>
</protein>
<dbReference type="Proteomes" id="UP000076871">
    <property type="component" value="Unassembled WGS sequence"/>
</dbReference>
<gene>
    <name evidence="1" type="ORF">LAESUDRAFT_728748</name>
</gene>